<evidence type="ECO:0000313" key="1">
    <source>
        <dbReference type="EMBL" id="QQQ19864.1"/>
    </source>
</evidence>
<dbReference type="RefSeq" id="WP_201104319.1">
    <property type="nucleotide sequence ID" value="NZ_CP067977.1"/>
</dbReference>
<proteinExistence type="predicted"/>
<keyword evidence="2" id="KW-1185">Reference proteome</keyword>
<protein>
    <submittedName>
        <fullName evidence="1">Acyl dehydratase</fullName>
    </submittedName>
</protein>
<dbReference type="Gene3D" id="3.10.129.10">
    <property type="entry name" value="Hotdog Thioesterase"/>
    <property type="match status" value="1"/>
</dbReference>
<name>A0ABX7BQJ2_9CAUL</name>
<accession>A0ABX7BQJ2</accession>
<reference evidence="1 2" key="1">
    <citation type="submission" date="2021-01" db="EMBL/GenBank/DDBJ databases">
        <title>Brevundimonas vitis sp. nov., an bacterium isolated from grape (Vitis vinifera).</title>
        <authorList>
            <person name="Jiang L."/>
            <person name="Lee J."/>
        </authorList>
    </citation>
    <scope>NUCLEOTIDE SEQUENCE [LARGE SCALE GENOMIC DNA]</scope>
    <source>
        <strain evidence="1 2">GRTSA-9</strain>
    </source>
</reference>
<dbReference type="SUPFAM" id="SSF54637">
    <property type="entry name" value="Thioesterase/thiol ester dehydrase-isomerase"/>
    <property type="match status" value="1"/>
</dbReference>
<gene>
    <name evidence="1" type="ORF">JIP62_07200</name>
</gene>
<evidence type="ECO:0000313" key="2">
    <source>
        <dbReference type="Proteomes" id="UP000595448"/>
    </source>
</evidence>
<dbReference type="EMBL" id="CP067977">
    <property type="protein sequence ID" value="QQQ19864.1"/>
    <property type="molecule type" value="Genomic_DNA"/>
</dbReference>
<organism evidence="1 2">
    <name type="scientific">Brevundimonas vitisensis</name>
    <dbReference type="NCBI Taxonomy" id="2800818"/>
    <lineage>
        <taxon>Bacteria</taxon>
        <taxon>Pseudomonadati</taxon>
        <taxon>Pseudomonadota</taxon>
        <taxon>Alphaproteobacteria</taxon>
        <taxon>Caulobacterales</taxon>
        <taxon>Caulobacteraceae</taxon>
        <taxon>Brevundimonas</taxon>
    </lineage>
</organism>
<sequence>MSDPLLVHYEDLDVGQVISLGAVAVDQAAMDLFIERFAPGWDAAYGAPDAMVYALWSRLAAEKAAGWAQTKVLAVDGLRFMRNPPAGELVRGRLTVMGKDPVGDEKGIMIAQHDLLDEGGRLIFSCLTRAVFARR</sequence>
<dbReference type="Proteomes" id="UP000595448">
    <property type="component" value="Chromosome"/>
</dbReference>
<dbReference type="InterPro" id="IPR029069">
    <property type="entry name" value="HotDog_dom_sf"/>
</dbReference>